<dbReference type="STRING" id="1423796.FC24_GL000945"/>
<gene>
    <name evidence="1" type="ORF">FC24_GL000945</name>
</gene>
<dbReference type="EMBL" id="AYYI01000106">
    <property type="protein sequence ID" value="KRM92778.1"/>
    <property type="molecule type" value="Genomic_DNA"/>
</dbReference>
<evidence type="ECO:0000313" key="1">
    <source>
        <dbReference type="EMBL" id="KRM92778.1"/>
    </source>
</evidence>
<sequence length="101" mass="11494">MHRAQKTGYGPRGLTMWGEIMRLVQVTAKRAPNLPQFLDQLMVKMGAVALEPAPELLAILDLTATEQKQILASLYETPQWIILLVRDRIQRERLGNQKEAN</sequence>
<reference evidence="1 2" key="1">
    <citation type="journal article" date="2015" name="Genome Announc.">
        <title>Expanding the biotechnology potential of lactobacilli through comparative genomics of 213 strains and associated genera.</title>
        <authorList>
            <person name="Sun Z."/>
            <person name="Harris H.M."/>
            <person name="McCann A."/>
            <person name="Guo C."/>
            <person name="Argimon S."/>
            <person name="Zhang W."/>
            <person name="Yang X."/>
            <person name="Jeffery I.B."/>
            <person name="Cooney J.C."/>
            <person name="Kagawa T.F."/>
            <person name="Liu W."/>
            <person name="Song Y."/>
            <person name="Salvetti E."/>
            <person name="Wrobel A."/>
            <person name="Rasinkangas P."/>
            <person name="Parkhill J."/>
            <person name="Rea M.C."/>
            <person name="O'Sullivan O."/>
            <person name="Ritari J."/>
            <person name="Douillard F.P."/>
            <person name="Paul Ross R."/>
            <person name="Yang R."/>
            <person name="Briner A.E."/>
            <person name="Felis G.E."/>
            <person name="de Vos W.M."/>
            <person name="Barrangou R."/>
            <person name="Klaenhammer T.R."/>
            <person name="Caufield P.W."/>
            <person name="Cui Y."/>
            <person name="Zhang H."/>
            <person name="O'Toole P.W."/>
        </authorList>
    </citation>
    <scope>NUCLEOTIDE SEQUENCE [LARGE SCALE GENOMIC DNA]</scope>
    <source>
        <strain evidence="1 2">DSM 20253</strain>
    </source>
</reference>
<protein>
    <submittedName>
        <fullName evidence="1">Uncharacterized protein</fullName>
    </submittedName>
</protein>
<dbReference type="PATRIC" id="fig|1423796.3.peg.967"/>
<comment type="caution">
    <text evidence="1">The sequence shown here is derived from an EMBL/GenBank/DDBJ whole genome shotgun (WGS) entry which is preliminary data.</text>
</comment>
<dbReference type="AlphaFoldDB" id="A0A0R2CNE6"/>
<organism evidence="1 2">
    <name type="scientific">Loigolactobacillus rennini DSM 20253</name>
    <dbReference type="NCBI Taxonomy" id="1423796"/>
    <lineage>
        <taxon>Bacteria</taxon>
        <taxon>Bacillati</taxon>
        <taxon>Bacillota</taxon>
        <taxon>Bacilli</taxon>
        <taxon>Lactobacillales</taxon>
        <taxon>Lactobacillaceae</taxon>
        <taxon>Loigolactobacillus</taxon>
    </lineage>
</organism>
<evidence type="ECO:0000313" key="2">
    <source>
        <dbReference type="Proteomes" id="UP000051638"/>
    </source>
</evidence>
<keyword evidence="2" id="KW-1185">Reference proteome</keyword>
<dbReference type="Proteomes" id="UP000051638">
    <property type="component" value="Unassembled WGS sequence"/>
</dbReference>
<accession>A0A0R2CNE6</accession>
<name>A0A0R2CNE6_9LACO</name>
<proteinExistence type="predicted"/>